<sequence>MQNHIKLAAQVNIIFGWIGIGLSILAGISIFILFIASGGSLNDLTAGDTSGSWVRTLGLLLLVLGSLQLIFSITQLSGGRKLLAGEKGMTGLMIVSLISLLAFPIGTIIGAYTIWVISACRDLLIDLSTIKHPHAEQMAQEGIIYNGRYYAVGEIHFDKLDDAFAYARQLKQRNISV</sequence>
<proteinExistence type="predicted"/>
<feature type="transmembrane region" description="Helical" evidence="1">
    <location>
        <begin position="90"/>
        <end position="115"/>
    </location>
</feature>
<dbReference type="RefSeq" id="WP_223629833.1">
    <property type="nucleotide sequence ID" value="NZ_JAIQDJ010000017.1"/>
</dbReference>
<accession>A0ABS7TH45</accession>
<feature type="transmembrane region" description="Helical" evidence="1">
    <location>
        <begin position="12"/>
        <end position="36"/>
    </location>
</feature>
<feature type="transmembrane region" description="Helical" evidence="1">
    <location>
        <begin position="56"/>
        <end position="78"/>
    </location>
</feature>
<comment type="caution">
    <text evidence="2">The sequence shown here is derived from an EMBL/GenBank/DDBJ whole genome shotgun (WGS) entry which is preliminary data.</text>
</comment>
<keyword evidence="1" id="KW-0812">Transmembrane</keyword>
<gene>
    <name evidence="2" type="ORF">K7B09_12610</name>
</gene>
<keyword evidence="1" id="KW-0472">Membrane</keyword>
<evidence type="ECO:0000313" key="3">
    <source>
        <dbReference type="Proteomes" id="UP001430290"/>
    </source>
</evidence>
<name>A0ABS7TH45_9GAMM</name>
<keyword evidence="1" id="KW-1133">Transmembrane helix</keyword>
<dbReference type="Proteomes" id="UP001430290">
    <property type="component" value="Unassembled WGS sequence"/>
</dbReference>
<organism evidence="2 3">
    <name type="scientific">Thermomonas beijingensis</name>
    <dbReference type="NCBI Taxonomy" id="2872701"/>
    <lineage>
        <taxon>Bacteria</taxon>
        <taxon>Pseudomonadati</taxon>
        <taxon>Pseudomonadota</taxon>
        <taxon>Gammaproteobacteria</taxon>
        <taxon>Lysobacterales</taxon>
        <taxon>Lysobacteraceae</taxon>
        <taxon>Thermomonas</taxon>
    </lineage>
</organism>
<evidence type="ECO:0000256" key="1">
    <source>
        <dbReference type="SAM" id="Phobius"/>
    </source>
</evidence>
<evidence type="ECO:0000313" key="2">
    <source>
        <dbReference type="EMBL" id="MBZ4187163.1"/>
    </source>
</evidence>
<protein>
    <submittedName>
        <fullName evidence="2">Uncharacterized protein</fullName>
    </submittedName>
</protein>
<keyword evidence="3" id="KW-1185">Reference proteome</keyword>
<dbReference type="EMBL" id="JAIQDJ010000017">
    <property type="protein sequence ID" value="MBZ4187163.1"/>
    <property type="molecule type" value="Genomic_DNA"/>
</dbReference>
<reference evidence="2" key="1">
    <citation type="submission" date="2021-09" db="EMBL/GenBank/DDBJ databases">
        <authorList>
            <person name="Wu T."/>
            <person name="Guo S.Z."/>
        </authorList>
    </citation>
    <scope>NUCLEOTIDE SEQUENCE</scope>
    <source>
        <strain evidence="2">RSS-23</strain>
    </source>
</reference>